<name>A0ABP7SE13_9PSEU</name>
<accession>A0ABP7SE13</accession>
<evidence type="ECO:0000313" key="2">
    <source>
        <dbReference type="Proteomes" id="UP001501747"/>
    </source>
</evidence>
<sequence>MSLAIQPPPHYVRLGAGLYSEVYRRPGSPFVMQLFKTERGELTPAILRAEYAYLRRVFTTQPDLIPRQWVIPLREAEDIGTTVVVKEFVAVDTARSLRAACPAAIGHRALGQLEQFLATVRELLVDTDRHLLAPHQVSAVPDFIDPDMANLVVDDSGTLRLLDTNRLINSRVLRNVERSDTTLDVHRRRIHALLFRRMMFLEHRFLGRSVAALRADPLYRRFLTVDDIDAVMLDSDRVGEPFEPGPSAPAA</sequence>
<reference evidence="2" key="1">
    <citation type="journal article" date="2019" name="Int. J. Syst. Evol. Microbiol.">
        <title>The Global Catalogue of Microorganisms (GCM) 10K type strain sequencing project: providing services to taxonomists for standard genome sequencing and annotation.</title>
        <authorList>
            <consortium name="The Broad Institute Genomics Platform"/>
            <consortium name="The Broad Institute Genome Sequencing Center for Infectious Disease"/>
            <person name="Wu L."/>
            <person name="Ma J."/>
        </authorList>
    </citation>
    <scope>NUCLEOTIDE SEQUENCE [LARGE SCALE GENOMIC DNA]</scope>
    <source>
        <strain evidence="2">JCM 17342</strain>
    </source>
</reference>
<comment type="caution">
    <text evidence="1">The sequence shown here is derived from an EMBL/GenBank/DDBJ whole genome shotgun (WGS) entry which is preliminary data.</text>
</comment>
<dbReference type="EMBL" id="BAABAL010000012">
    <property type="protein sequence ID" value="GAA4010511.1"/>
    <property type="molecule type" value="Genomic_DNA"/>
</dbReference>
<dbReference type="Proteomes" id="UP001501747">
    <property type="component" value="Unassembled WGS sequence"/>
</dbReference>
<keyword evidence="2" id="KW-1185">Reference proteome</keyword>
<protein>
    <submittedName>
        <fullName evidence="1">Uncharacterized protein</fullName>
    </submittedName>
</protein>
<evidence type="ECO:0000313" key="1">
    <source>
        <dbReference type="EMBL" id="GAA4010511.1"/>
    </source>
</evidence>
<dbReference type="RefSeq" id="WP_344876158.1">
    <property type="nucleotide sequence ID" value="NZ_BAABAL010000012.1"/>
</dbReference>
<organism evidence="1 2">
    <name type="scientific">Allokutzneria multivorans</name>
    <dbReference type="NCBI Taxonomy" id="1142134"/>
    <lineage>
        <taxon>Bacteria</taxon>
        <taxon>Bacillati</taxon>
        <taxon>Actinomycetota</taxon>
        <taxon>Actinomycetes</taxon>
        <taxon>Pseudonocardiales</taxon>
        <taxon>Pseudonocardiaceae</taxon>
        <taxon>Allokutzneria</taxon>
    </lineage>
</organism>
<gene>
    <name evidence="1" type="ORF">GCM10022247_35900</name>
</gene>
<proteinExistence type="predicted"/>